<feature type="region of interest" description="Disordered" evidence="1">
    <location>
        <begin position="1"/>
        <end position="64"/>
    </location>
</feature>
<keyword evidence="4" id="KW-1185">Reference proteome</keyword>
<feature type="region of interest" description="Disordered" evidence="1">
    <location>
        <begin position="142"/>
        <end position="182"/>
    </location>
</feature>
<dbReference type="EMBL" id="MU853617">
    <property type="protein sequence ID" value="KAK4141139.1"/>
    <property type="molecule type" value="Genomic_DNA"/>
</dbReference>
<dbReference type="Proteomes" id="UP001302676">
    <property type="component" value="Unassembled WGS sequence"/>
</dbReference>
<reference evidence="3" key="2">
    <citation type="submission" date="2023-05" db="EMBL/GenBank/DDBJ databases">
        <authorList>
            <consortium name="Lawrence Berkeley National Laboratory"/>
            <person name="Steindorff A."/>
            <person name="Hensen N."/>
            <person name="Bonometti L."/>
            <person name="Westerberg I."/>
            <person name="Brannstrom I.O."/>
            <person name="Guillou S."/>
            <person name="Cros-Aarteil S."/>
            <person name="Calhoun S."/>
            <person name="Haridas S."/>
            <person name="Kuo A."/>
            <person name="Mondo S."/>
            <person name="Pangilinan J."/>
            <person name="Riley R."/>
            <person name="Labutti K."/>
            <person name="Andreopoulos B."/>
            <person name="Lipzen A."/>
            <person name="Chen C."/>
            <person name="Yanf M."/>
            <person name="Daum C."/>
            <person name="Ng V."/>
            <person name="Clum A."/>
            <person name="Ohm R."/>
            <person name="Martin F."/>
            <person name="Silar P."/>
            <person name="Natvig D."/>
            <person name="Lalanne C."/>
            <person name="Gautier V."/>
            <person name="Ament-Velasquez S.L."/>
            <person name="Kruys A."/>
            <person name="Hutchinson M.I."/>
            <person name="Powell A.J."/>
            <person name="Barry K."/>
            <person name="Miller A.N."/>
            <person name="Grigoriev I.V."/>
            <person name="Debuchy R."/>
            <person name="Gladieux P."/>
            <person name="Thoren M.H."/>
            <person name="Johannesson H."/>
        </authorList>
    </citation>
    <scope>NUCLEOTIDE SEQUENCE</scope>
    <source>
        <strain evidence="3">CBS 141.50</strain>
    </source>
</reference>
<name>A0AAN6UY82_9PEZI</name>
<sequence length="312" mass="35222">MTKESDEEKHMLSTGHNEPRDEEPTTSRRPDTSEIFPPPPDYPGYNNNNDGNNPSCPNEKDAGKPALCPLERRIKSADFYTTIRWLDSIVLTGLTIYIASRGTGHQTAWMVFPYSLFCLGVALIHLPCIFWYCITPEEPNQAASARGRGGDDTNPDADSDTTALTGPSSSSQNQPHSRPEHITRLPNDRVLQGLQPTRPYRVFLLASTLLWLGVFAWGLAILVLTHPFYNDRDTNQKMVSCGKSRRKKCYPFTVEGMLYNLTVVVFVFGGLGVASALAQCYHVLRLRQLKYSERELAYVRLPEARRRPRYLL</sequence>
<gene>
    <name evidence="3" type="ORF">C8A04DRAFT_31348</name>
</gene>
<evidence type="ECO:0000313" key="3">
    <source>
        <dbReference type="EMBL" id="KAK4141139.1"/>
    </source>
</evidence>
<dbReference type="AlphaFoldDB" id="A0AAN6UY82"/>
<keyword evidence="2" id="KW-1133">Transmembrane helix</keyword>
<dbReference type="RefSeq" id="XP_062634510.1">
    <property type="nucleotide sequence ID" value="XM_062781732.1"/>
</dbReference>
<evidence type="ECO:0000313" key="4">
    <source>
        <dbReference type="Proteomes" id="UP001302676"/>
    </source>
</evidence>
<evidence type="ECO:0000256" key="2">
    <source>
        <dbReference type="SAM" id="Phobius"/>
    </source>
</evidence>
<comment type="caution">
    <text evidence="3">The sequence shown here is derived from an EMBL/GenBank/DDBJ whole genome shotgun (WGS) entry which is preliminary data.</text>
</comment>
<feature type="compositionally biased region" description="Polar residues" evidence="1">
    <location>
        <begin position="160"/>
        <end position="176"/>
    </location>
</feature>
<feature type="compositionally biased region" description="Basic and acidic residues" evidence="1">
    <location>
        <begin position="1"/>
        <end position="32"/>
    </location>
</feature>
<protein>
    <submittedName>
        <fullName evidence="3">Uncharacterized protein</fullName>
    </submittedName>
</protein>
<feature type="transmembrane region" description="Helical" evidence="2">
    <location>
        <begin position="257"/>
        <end position="284"/>
    </location>
</feature>
<keyword evidence="2" id="KW-0812">Transmembrane</keyword>
<accession>A0AAN6UY82</accession>
<feature type="transmembrane region" description="Helical" evidence="2">
    <location>
        <begin position="111"/>
        <end position="134"/>
    </location>
</feature>
<proteinExistence type="predicted"/>
<reference evidence="3" key="1">
    <citation type="journal article" date="2023" name="Mol. Phylogenet. Evol.">
        <title>Genome-scale phylogeny and comparative genomics of the fungal order Sordariales.</title>
        <authorList>
            <person name="Hensen N."/>
            <person name="Bonometti L."/>
            <person name="Westerberg I."/>
            <person name="Brannstrom I.O."/>
            <person name="Guillou S."/>
            <person name="Cros-Aarteil S."/>
            <person name="Calhoun S."/>
            <person name="Haridas S."/>
            <person name="Kuo A."/>
            <person name="Mondo S."/>
            <person name="Pangilinan J."/>
            <person name="Riley R."/>
            <person name="LaButti K."/>
            <person name="Andreopoulos B."/>
            <person name="Lipzen A."/>
            <person name="Chen C."/>
            <person name="Yan M."/>
            <person name="Daum C."/>
            <person name="Ng V."/>
            <person name="Clum A."/>
            <person name="Steindorff A."/>
            <person name="Ohm R.A."/>
            <person name="Martin F."/>
            <person name="Silar P."/>
            <person name="Natvig D.O."/>
            <person name="Lalanne C."/>
            <person name="Gautier V."/>
            <person name="Ament-Velasquez S.L."/>
            <person name="Kruys A."/>
            <person name="Hutchinson M.I."/>
            <person name="Powell A.J."/>
            <person name="Barry K."/>
            <person name="Miller A.N."/>
            <person name="Grigoriev I.V."/>
            <person name="Debuchy R."/>
            <person name="Gladieux P."/>
            <person name="Hiltunen Thoren M."/>
            <person name="Johannesson H."/>
        </authorList>
    </citation>
    <scope>NUCLEOTIDE SEQUENCE</scope>
    <source>
        <strain evidence="3">CBS 141.50</strain>
    </source>
</reference>
<feature type="compositionally biased region" description="Low complexity" evidence="1">
    <location>
        <begin position="43"/>
        <end position="54"/>
    </location>
</feature>
<evidence type="ECO:0000256" key="1">
    <source>
        <dbReference type="SAM" id="MobiDB-lite"/>
    </source>
</evidence>
<feature type="transmembrane region" description="Helical" evidence="2">
    <location>
        <begin position="82"/>
        <end position="99"/>
    </location>
</feature>
<keyword evidence="2" id="KW-0472">Membrane</keyword>
<organism evidence="3 4">
    <name type="scientific">Dichotomopilus funicola</name>
    <dbReference type="NCBI Taxonomy" id="1934379"/>
    <lineage>
        <taxon>Eukaryota</taxon>
        <taxon>Fungi</taxon>
        <taxon>Dikarya</taxon>
        <taxon>Ascomycota</taxon>
        <taxon>Pezizomycotina</taxon>
        <taxon>Sordariomycetes</taxon>
        <taxon>Sordariomycetidae</taxon>
        <taxon>Sordariales</taxon>
        <taxon>Chaetomiaceae</taxon>
        <taxon>Dichotomopilus</taxon>
    </lineage>
</organism>
<feature type="transmembrane region" description="Helical" evidence="2">
    <location>
        <begin position="202"/>
        <end position="224"/>
    </location>
</feature>
<dbReference type="GeneID" id="87818345"/>